<organism evidence="2 3">
    <name type="scientific">Arundinibacter roseus</name>
    <dbReference type="NCBI Taxonomy" id="2070510"/>
    <lineage>
        <taxon>Bacteria</taxon>
        <taxon>Pseudomonadati</taxon>
        <taxon>Bacteroidota</taxon>
        <taxon>Cytophagia</taxon>
        <taxon>Cytophagales</taxon>
        <taxon>Spirosomataceae</taxon>
        <taxon>Arundinibacter</taxon>
    </lineage>
</organism>
<dbReference type="Proteomes" id="UP000295706">
    <property type="component" value="Unassembled WGS sequence"/>
</dbReference>
<dbReference type="OrthoDB" id="941443at2"/>
<dbReference type="EMBL" id="SMJU01000008">
    <property type="protein sequence ID" value="TDB64144.1"/>
    <property type="molecule type" value="Genomic_DNA"/>
</dbReference>
<evidence type="ECO:0008006" key="4">
    <source>
        <dbReference type="Google" id="ProtNLM"/>
    </source>
</evidence>
<sequence>MKRLLLLFGIAAIFTGKASAQQSFILSRIDHRGFINVTAGNSMPTFSVFGKNSQNLMGNGQSAQASMGYRFGRLLGIAGSYSYKTNTIRKDVMIHSLANDLESTWNAQATNCTFQSLMVGPLLSVPAGRFIFDFQLSGGLAQAKSSHMEMNTEYQQIPLTFTTPSKTTRALAAGAGFTARFKLNRWLALQATAQYITADLKYDNLVQEIQVGSQLSTEILPSSQPTGLLTLGGGFSFLF</sequence>
<comment type="caution">
    <text evidence="2">The sequence shown here is derived from an EMBL/GenBank/DDBJ whole genome shotgun (WGS) entry which is preliminary data.</text>
</comment>
<dbReference type="RefSeq" id="WP_132118861.1">
    <property type="nucleotide sequence ID" value="NZ_SMJU01000008.1"/>
</dbReference>
<feature type="chain" id="PRO_5020639326" description="Outer membrane protein beta-barrel domain-containing protein" evidence="1">
    <location>
        <begin position="21"/>
        <end position="239"/>
    </location>
</feature>
<dbReference type="SUPFAM" id="SSF56925">
    <property type="entry name" value="OMPA-like"/>
    <property type="match status" value="1"/>
</dbReference>
<evidence type="ECO:0000313" key="3">
    <source>
        <dbReference type="Proteomes" id="UP000295706"/>
    </source>
</evidence>
<evidence type="ECO:0000313" key="2">
    <source>
        <dbReference type="EMBL" id="TDB64144.1"/>
    </source>
</evidence>
<protein>
    <recommendedName>
        <fullName evidence="4">Outer membrane protein beta-barrel domain-containing protein</fullName>
    </recommendedName>
</protein>
<evidence type="ECO:0000256" key="1">
    <source>
        <dbReference type="SAM" id="SignalP"/>
    </source>
</evidence>
<dbReference type="AlphaFoldDB" id="A0A4R4K8T5"/>
<dbReference type="InterPro" id="IPR011250">
    <property type="entry name" value="OMP/PagP_B-barrel"/>
</dbReference>
<accession>A0A4R4K8T5</accession>
<keyword evidence="3" id="KW-1185">Reference proteome</keyword>
<gene>
    <name evidence="2" type="ORF">EZE20_14485</name>
</gene>
<keyword evidence="1" id="KW-0732">Signal</keyword>
<name>A0A4R4K8T5_9BACT</name>
<feature type="signal peptide" evidence="1">
    <location>
        <begin position="1"/>
        <end position="20"/>
    </location>
</feature>
<dbReference type="Gene3D" id="2.40.160.20">
    <property type="match status" value="1"/>
</dbReference>
<reference evidence="2 3" key="1">
    <citation type="submission" date="2019-02" db="EMBL/GenBank/DDBJ databases">
        <title>Arundinibacter roseus gen. nov., sp. nov., a new member of the family Cytophagaceae.</title>
        <authorList>
            <person name="Szuroczki S."/>
            <person name="Khayer B."/>
            <person name="Sproer C."/>
            <person name="Toumi M."/>
            <person name="Szabo A."/>
            <person name="Felfoldi T."/>
            <person name="Schumann P."/>
            <person name="Toth E."/>
        </authorList>
    </citation>
    <scope>NUCLEOTIDE SEQUENCE [LARGE SCALE GENOMIC DNA]</scope>
    <source>
        <strain evidence="2 3">DMA-k-7a</strain>
    </source>
</reference>
<proteinExistence type="predicted"/>